<gene>
    <name evidence="2" type="ORF">FRX97_10740</name>
</gene>
<accession>A0A5C6UVP9</accession>
<reference evidence="2 3" key="1">
    <citation type="submission" date="2019-08" db="EMBL/GenBank/DDBJ databases">
        <title>Genome of Luteibaculum oceani JCM 18817.</title>
        <authorList>
            <person name="Bowman J.P."/>
        </authorList>
    </citation>
    <scope>NUCLEOTIDE SEQUENCE [LARGE SCALE GENOMIC DNA]</scope>
    <source>
        <strain evidence="2 3">JCM 18817</strain>
    </source>
</reference>
<organism evidence="2 3">
    <name type="scientific">Luteibaculum oceani</name>
    <dbReference type="NCBI Taxonomy" id="1294296"/>
    <lineage>
        <taxon>Bacteria</taxon>
        <taxon>Pseudomonadati</taxon>
        <taxon>Bacteroidota</taxon>
        <taxon>Flavobacteriia</taxon>
        <taxon>Flavobacteriales</taxon>
        <taxon>Luteibaculaceae</taxon>
        <taxon>Luteibaculum</taxon>
    </lineage>
</organism>
<feature type="transmembrane region" description="Helical" evidence="1">
    <location>
        <begin position="9"/>
        <end position="27"/>
    </location>
</feature>
<evidence type="ECO:0008006" key="4">
    <source>
        <dbReference type="Google" id="ProtNLM"/>
    </source>
</evidence>
<evidence type="ECO:0000313" key="2">
    <source>
        <dbReference type="EMBL" id="TXC76216.1"/>
    </source>
</evidence>
<comment type="caution">
    <text evidence="2">The sequence shown here is derived from an EMBL/GenBank/DDBJ whole genome shotgun (WGS) entry which is preliminary data.</text>
</comment>
<feature type="transmembrane region" description="Helical" evidence="1">
    <location>
        <begin position="47"/>
        <end position="69"/>
    </location>
</feature>
<sequence>MEKILKDKGLTVIVMLCLTLGLAPYKPEPHIWGKLKWVWGGANGMEAMDFFDLLMHGTPWLLLLGWIIVKVKGLGVKN</sequence>
<keyword evidence="3" id="KW-1185">Reference proteome</keyword>
<keyword evidence="1" id="KW-0472">Membrane</keyword>
<protein>
    <recommendedName>
        <fullName evidence="4">RND transporter</fullName>
    </recommendedName>
</protein>
<name>A0A5C6UVP9_9FLAO</name>
<dbReference type="RefSeq" id="WP_147015218.1">
    <property type="nucleotide sequence ID" value="NZ_VORB01000010.1"/>
</dbReference>
<dbReference type="Proteomes" id="UP000321168">
    <property type="component" value="Unassembled WGS sequence"/>
</dbReference>
<proteinExistence type="predicted"/>
<keyword evidence="1" id="KW-0812">Transmembrane</keyword>
<dbReference type="OrthoDB" id="1467821at2"/>
<keyword evidence="1" id="KW-1133">Transmembrane helix</keyword>
<dbReference type="AlphaFoldDB" id="A0A5C6UVP9"/>
<evidence type="ECO:0000256" key="1">
    <source>
        <dbReference type="SAM" id="Phobius"/>
    </source>
</evidence>
<dbReference type="EMBL" id="VORB01000010">
    <property type="protein sequence ID" value="TXC76216.1"/>
    <property type="molecule type" value="Genomic_DNA"/>
</dbReference>
<evidence type="ECO:0000313" key="3">
    <source>
        <dbReference type="Proteomes" id="UP000321168"/>
    </source>
</evidence>